<accession>A0ABQ3W9E1</accession>
<protein>
    <submittedName>
        <fullName evidence="2">Oxidoreductase</fullName>
    </submittedName>
</protein>
<keyword evidence="3" id="KW-1185">Reference proteome</keyword>
<dbReference type="Proteomes" id="UP000616547">
    <property type="component" value="Unassembled WGS sequence"/>
</dbReference>
<dbReference type="Gene3D" id="3.30.450.20">
    <property type="entry name" value="PAS domain"/>
    <property type="match status" value="1"/>
</dbReference>
<feature type="compositionally biased region" description="Polar residues" evidence="1">
    <location>
        <begin position="229"/>
        <end position="238"/>
    </location>
</feature>
<name>A0ABQ3W9E1_9LACO</name>
<sequence>MARDDGLYWLGELDQNKVAEEDLAGKGKGKYTVEGIDPNDPDWLEKAAAKTQAVSGDTYVKLDCGLLTVNQINWLLRSVFGELTYCDDNHQLLWYNKNPDPNYRMMGKRRPDQIGSPMSEVHPNRGNVFKYVKQVWYGLRTKATGRSEVWTPVSMGHGQPILHYNRYKRIEDEEGNFRGIMEWVVDLQPLAEYYLKTNGLKAVKDEHPQRPDLVPSPGDIALEKKRQSTDANTAASQH</sequence>
<evidence type="ECO:0000313" key="3">
    <source>
        <dbReference type="Proteomes" id="UP000616547"/>
    </source>
</evidence>
<dbReference type="RefSeq" id="WP_244666144.1">
    <property type="nucleotide sequence ID" value="NZ_BOCI01000134.1"/>
</dbReference>
<proteinExistence type="predicted"/>
<feature type="region of interest" description="Disordered" evidence="1">
    <location>
        <begin position="205"/>
        <end position="238"/>
    </location>
</feature>
<reference evidence="3" key="1">
    <citation type="submission" date="2021-01" db="EMBL/GenBank/DDBJ databases">
        <title>Draft genome sequence of Nasalis larvatus strain YZ03.</title>
        <authorList>
            <person name="Suzuki-Hashido N."/>
            <person name="Tsuchida S."/>
            <person name="Hayakawa T."/>
        </authorList>
    </citation>
    <scope>NUCLEOTIDE SEQUENCE [LARGE SCALE GENOMIC DNA]</scope>
    <source>
        <strain evidence="3">YZ03</strain>
    </source>
</reference>
<gene>
    <name evidence="2" type="ORF">lacNasYZ03_04890</name>
</gene>
<dbReference type="Pfam" id="PF13596">
    <property type="entry name" value="PAS_10"/>
    <property type="match status" value="1"/>
</dbReference>
<organism evidence="2 3">
    <name type="scientific">Lactobacillus nasalidis</name>
    <dbReference type="NCBI Taxonomy" id="2797258"/>
    <lineage>
        <taxon>Bacteria</taxon>
        <taxon>Bacillati</taxon>
        <taxon>Bacillota</taxon>
        <taxon>Bacilli</taxon>
        <taxon>Lactobacillales</taxon>
        <taxon>Lactobacillaceae</taxon>
        <taxon>Lactobacillus</taxon>
    </lineage>
</organism>
<dbReference type="EMBL" id="BOCI01000134">
    <property type="protein sequence ID" value="GHW00802.1"/>
    <property type="molecule type" value="Genomic_DNA"/>
</dbReference>
<evidence type="ECO:0000256" key="1">
    <source>
        <dbReference type="SAM" id="MobiDB-lite"/>
    </source>
</evidence>
<comment type="caution">
    <text evidence="2">The sequence shown here is derived from an EMBL/GenBank/DDBJ whole genome shotgun (WGS) entry which is preliminary data.</text>
</comment>
<evidence type="ECO:0000313" key="2">
    <source>
        <dbReference type="EMBL" id="GHW00802.1"/>
    </source>
</evidence>